<dbReference type="RefSeq" id="WP_157475879.1">
    <property type="nucleotide sequence ID" value="NZ_CP046566.1"/>
</dbReference>
<proteinExistence type="predicted"/>
<reference evidence="2 3" key="1">
    <citation type="submission" date="2019-11" db="EMBL/GenBank/DDBJ databases">
        <authorList>
            <person name="Im W.T."/>
        </authorList>
    </citation>
    <scope>NUCLEOTIDE SEQUENCE [LARGE SCALE GENOMIC DNA]</scope>
    <source>
        <strain evidence="2 3">SB-02</strain>
    </source>
</reference>
<dbReference type="InterPro" id="IPR012334">
    <property type="entry name" value="Pectin_lyas_fold"/>
</dbReference>
<feature type="signal peptide" evidence="1">
    <location>
        <begin position="1"/>
        <end position="28"/>
    </location>
</feature>
<organism evidence="2 3">
    <name type="scientific">Phnomibacter ginsenosidimutans</name>
    <dbReference type="NCBI Taxonomy" id="2676868"/>
    <lineage>
        <taxon>Bacteria</taxon>
        <taxon>Pseudomonadati</taxon>
        <taxon>Bacteroidota</taxon>
        <taxon>Chitinophagia</taxon>
        <taxon>Chitinophagales</taxon>
        <taxon>Chitinophagaceae</taxon>
        <taxon>Phnomibacter</taxon>
    </lineage>
</organism>
<dbReference type="NCBIfam" id="NF041518">
    <property type="entry name" value="choice_anch_Q"/>
    <property type="match status" value="1"/>
</dbReference>
<dbReference type="EMBL" id="CP046566">
    <property type="protein sequence ID" value="QGW26750.1"/>
    <property type="molecule type" value="Genomic_DNA"/>
</dbReference>
<dbReference type="AlphaFoldDB" id="A0A6I6G9N6"/>
<dbReference type="InterPro" id="IPR059226">
    <property type="entry name" value="Choice_anch_Q_dom"/>
</dbReference>
<protein>
    <recommendedName>
        <fullName evidence="4">DUF1565 domain-containing protein</fullName>
    </recommendedName>
</protein>
<name>A0A6I6G9N6_9BACT</name>
<evidence type="ECO:0000313" key="2">
    <source>
        <dbReference type="EMBL" id="QGW26750.1"/>
    </source>
</evidence>
<gene>
    <name evidence="2" type="ORF">GLV81_00295</name>
</gene>
<keyword evidence="1" id="KW-0732">Signal</keyword>
<feature type="chain" id="PRO_5026038691" description="DUF1565 domain-containing protein" evidence="1">
    <location>
        <begin position="29"/>
        <end position="457"/>
    </location>
</feature>
<evidence type="ECO:0000256" key="1">
    <source>
        <dbReference type="SAM" id="SignalP"/>
    </source>
</evidence>
<sequence length="457" mass="47182">MQNPKRFQFSLYCLLFFFSVICFSSVSAKIIYVKTDGSNANVGNSWVNAYQTIQHAINAAVATDEIWVAAGTYKPTTTADRTISFVLKNGVAMYGGFTGTETQLNQRNHLLNETILSGEIGAANNNSDNTLRVVVATDAGNGTVLDGFTITGGNANADPSASGGGLYIFRSTLTVARCKITANNAADGGGVANVGGAPVFFDCRFTGNTSTFNGGGMRNDDSKPTLDNCIVSGNLSASGGGMSNFSLINNTNPIIRNTVFLGNHGSGTGGAISNLSTSPVIVNCSFSGNSAPNTGGGVFNNVSVSEAFSAPVLTNCIIWGNSSIFSLTGNLTTITYSIVQGGFQGTGNLNLNPLFLSQPPIGLGSTGDLRVQTCSRAVNGGLNSANPTQIDPVGNPRIVLGTIDMGAYEVQSQPDCCPPGNVLYVNASATGSNNGHSWANALTSIGEALQKSDHARA</sequence>
<keyword evidence="3" id="KW-1185">Reference proteome</keyword>
<dbReference type="SUPFAM" id="SSF51126">
    <property type="entry name" value="Pectin lyase-like"/>
    <property type="match status" value="1"/>
</dbReference>
<dbReference type="KEGG" id="fls:GLV81_00295"/>
<dbReference type="Proteomes" id="UP000426027">
    <property type="component" value="Chromosome"/>
</dbReference>
<dbReference type="Gene3D" id="2.160.20.10">
    <property type="entry name" value="Single-stranded right-handed beta-helix, Pectin lyase-like"/>
    <property type="match status" value="1"/>
</dbReference>
<evidence type="ECO:0000313" key="3">
    <source>
        <dbReference type="Proteomes" id="UP000426027"/>
    </source>
</evidence>
<evidence type="ECO:0008006" key="4">
    <source>
        <dbReference type="Google" id="ProtNLM"/>
    </source>
</evidence>
<accession>A0A6I6G9N6</accession>
<dbReference type="InterPro" id="IPR011050">
    <property type="entry name" value="Pectin_lyase_fold/virulence"/>
</dbReference>